<dbReference type="KEGG" id="aalt:CC77DRAFT_392952"/>
<dbReference type="Proteomes" id="UP000077248">
    <property type="component" value="Unassembled WGS sequence"/>
</dbReference>
<dbReference type="AlphaFoldDB" id="A0A177DAL0"/>
<evidence type="ECO:0000313" key="1">
    <source>
        <dbReference type="EMBL" id="OAG16220.1"/>
    </source>
</evidence>
<dbReference type="VEuPathDB" id="FungiDB:CC77DRAFT_392952"/>
<keyword evidence="2" id="KW-1185">Reference proteome</keyword>
<dbReference type="RefSeq" id="XP_018381641.1">
    <property type="nucleotide sequence ID" value="XM_018531508.1"/>
</dbReference>
<protein>
    <submittedName>
        <fullName evidence="1">Uncharacterized protein</fullName>
    </submittedName>
</protein>
<accession>A0A177DAL0</accession>
<sequence>MRLHKARRCRHPPDRRLAHQIIQSDLHGGNKAEPCRGVALRPHVLEAQQPRPCIPVSGFGTPSLATPHWLPCQPPNLNHPYNATSTPGTSHPRATTPFFDRPTVVSVPLRSGETLGSTRPCIAASSGVVYERQFRNIMVEYW</sequence>
<dbReference type="EMBL" id="KV441490">
    <property type="protein sequence ID" value="OAG16220.1"/>
    <property type="molecule type" value="Genomic_DNA"/>
</dbReference>
<organism evidence="1 2">
    <name type="scientific">Alternaria alternata</name>
    <name type="common">Alternaria rot fungus</name>
    <name type="synonym">Torula alternata</name>
    <dbReference type="NCBI Taxonomy" id="5599"/>
    <lineage>
        <taxon>Eukaryota</taxon>
        <taxon>Fungi</taxon>
        <taxon>Dikarya</taxon>
        <taxon>Ascomycota</taxon>
        <taxon>Pezizomycotina</taxon>
        <taxon>Dothideomycetes</taxon>
        <taxon>Pleosporomycetidae</taxon>
        <taxon>Pleosporales</taxon>
        <taxon>Pleosporineae</taxon>
        <taxon>Pleosporaceae</taxon>
        <taxon>Alternaria</taxon>
        <taxon>Alternaria sect. Alternaria</taxon>
        <taxon>Alternaria alternata complex</taxon>
    </lineage>
</organism>
<reference evidence="1 2" key="1">
    <citation type="submission" date="2016-05" db="EMBL/GenBank/DDBJ databases">
        <title>Comparative analysis of secretome profiles of manganese(II)-oxidizing ascomycete fungi.</title>
        <authorList>
            <consortium name="DOE Joint Genome Institute"/>
            <person name="Zeiner C.A."/>
            <person name="Purvine S.O."/>
            <person name="Zink E.M."/>
            <person name="Wu S."/>
            <person name="Pasa-Tolic L."/>
            <person name="Chaput D.L."/>
            <person name="Haridas S."/>
            <person name="Grigoriev I.V."/>
            <person name="Santelli C.M."/>
            <person name="Hansel C.M."/>
        </authorList>
    </citation>
    <scope>NUCLEOTIDE SEQUENCE [LARGE SCALE GENOMIC DNA]</scope>
    <source>
        <strain evidence="1 2">SRC1lrK2f</strain>
    </source>
</reference>
<gene>
    <name evidence="1" type="ORF">CC77DRAFT_392952</name>
</gene>
<evidence type="ECO:0000313" key="2">
    <source>
        <dbReference type="Proteomes" id="UP000077248"/>
    </source>
</evidence>
<dbReference type="GeneID" id="29117102"/>
<name>A0A177DAL0_ALTAL</name>
<proteinExistence type="predicted"/>